<dbReference type="PANTHER" id="PTHR31570">
    <property type="entry name" value="HAUS AUGMIN-LIKE COMPLEX SUBUNIT 1"/>
    <property type="match status" value="1"/>
</dbReference>
<dbReference type="GO" id="GO:0005819">
    <property type="term" value="C:spindle"/>
    <property type="evidence" value="ECO:0007669"/>
    <property type="project" value="UniProtKB-SubCell"/>
</dbReference>
<evidence type="ECO:0000256" key="1">
    <source>
        <dbReference type="ARBA" id="ARBA00004186"/>
    </source>
</evidence>
<keyword evidence="4" id="KW-0132">Cell division</keyword>
<protein>
    <submittedName>
        <fullName evidence="11">Uncharacterized protein</fullName>
    </submittedName>
</protein>
<dbReference type="PANTHER" id="PTHR31570:SF1">
    <property type="entry name" value="HAUS AUGMIN-LIKE COMPLEX SUBUNIT 1"/>
    <property type="match status" value="1"/>
</dbReference>
<evidence type="ECO:0000256" key="9">
    <source>
        <dbReference type="ARBA" id="ARBA00023306"/>
    </source>
</evidence>
<feature type="coiled-coil region" evidence="10">
    <location>
        <begin position="292"/>
        <end position="319"/>
    </location>
</feature>
<comment type="caution">
    <text evidence="11">The sequence shown here is derived from an EMBL/GenBank/DDBJ whole genome shotgun (WGS) entry which is preliminary data.</text>
</comment>
<keyword evidence="5" id="KW-0493">Microtubule</keyword>
<sequence>MALCWRKRPKIDKWLRTKYKGEDIPEFERNDETRKVLLKIIYLNNAQDATAEQARQELEHLSMAYRSEAHKIQEVLQILGIAEDSGTASPSRPALILTDKDTLQILDLLAELALILGADNTTPPSFIHGLSQLHLEALEQGDTGAMASDSTPAMSISSLQKIQLDHLETRVNLARSHLDTLLNLREQWQDNRRQCSDDALRARRRSTELRRLKTTEEREQWQRTNETMLSNATSVLSGNGTRLDHHHSNSIEARGLTVTQLALQDQKVLDLGDQIDAQNKILAAYQDIPPDYSLARLKLQEAEMQLEELSGQHEMLMHELAHDL</sequence>
<evidence type="ECO:0000313" key="11">
    <source>
        <dbReference type="EMBL" id="KAF9577656.1"/>
    </source>
</evidence>
<dbReference type="InterPro" id="IPR026243">
    <property type="entry name" value="HAUS1"/>
</dbReference>
<proteinExistence type="inferred from homology"/>
<dbReference type="GO" id="GO:0051301">
    <property type="term" value="P:cell division"/>
    <property type="evidence" value="ECO:0007669"/>
    <property type="project" value="UniProtKB-KW"/>
</dbReference>
<keyword evidence="3" id="KW-0963">Cytoplasm</keyword>
<accession>A0A9P6FMZ2</accession>
<dbReference type="GO" id="GO:0051225">
    <property type="term" value="P:spindle assembly"/>
    <property type="evidence" value="ECO:0007669"/>
    <property type="project" value="InterPro"/>
</dbReference>
<evidence type="ECO:0000256" key="10">
    <source>
        <dbReference type="SAM" id="Coils"/>
    </source>
</evidence>
<organism evidence="11 12">
    <name type="scientific">Lunasporangiospora selenospora</name>
    <dbReference type="NCBI Taxonomy" id="979761"/>
    <lineage>
        <taxon>Eukaryota</taxon>
        <taxon>Fungi</taxon>
        <taxon>Fungi incertae sedis</taxon>
        <taxon>Mucoromycota</taxon>
        <taxon>Mortierellomycotina</taxon>
        <taxon>Mortierellomycetes</taxon>
        <taxon>Mortierellales</taxon>
        <taxon>Mortierellaceae</taxon>
        <taxon>Lunasporangiospora</taxon>
    </lineage>
</organism>
<comment type="subcellular location">
    <subcellularLocation>
        <location evidence="1">Cytoplasm</location>
        <location evidence="1">Cytoskeleton</location>
        <location evidence="1">Spindle</location>
    </subcellularLocation>
</comment>
<reference evidence="11" key="1">
    <citation type="journal article" date="2020" name="Fungal Divers.">
        <title>Resolving the Mortierellaceae phylogeny through synthesis of multi-gene phylogenetics and phylogenomics.</title>
        <authorList>
            <person name="Vandepol N."/>
            <person name="Liber J."/>
            <person name="Desiro A."/>
            <person name="Na H."/>
            <person name="Kennedy M."/>
            <person name="Barry K."/>
            <person name="Grigoriev I.V."/>
            <person name="Miller A.N."/>
            <person name="O'Donnell K."/>
            <person name="Stajich J.E."/>
            <person name="Bonito G."/>
        </authorList>
    </citation>
    <scope>NUCLEOTIDE SEQUENCE</scope>
    <source>
        <strain evidence="11">KOD1015</strain>
    </source>
</reference>
<dbReference type="OrthoDB" id="5372507at2759"/>
<keyword evidence="12" id="KW-1185">Reference proteome</keyword>
<name>A0A9P6FMZ2_9FUNG</name>
<evidence type="ECO:0000256" key="6">
    <source>
        <dbReference type="ARBA" id="ARBA00022776"/>
    </source>
</evidence>
<keyword evidence="7 10" id="KW-0175">Coiled coil</keyword>
<dbReference type="Proteomes" id="UP000780801">
    <property type="component" value="Unassembled WGS sequence"/>
</dbReference>
<dbReference type="EMBL" id="JAABOA010004553">
    <property type="protein sequence ID" value="KAF9577656.1"/>
    <property type="molecule type" value="Genomic_DNA"/>
</dbReference>
<evidence type="ECO:0000256" key="8">
    <source>
        <dbReference type="ARBA" id="ARBA00023212"/>
    </source>
</evidence>
<keyword evidence="8" id="KW-0206">Cytoskeleton</keyword>
<evidence type="ECO:0000256" key="7">
    <source>
        <dbReference type="ARBA" id="ARBA00023054"/>
    </source>
</evidence>
<dbReference type="GO" id="GO:0005874">
    <property type="term" value="C:microtubule"/>
    <property type="evidence" value="ECO:0007669"/>
    <property type="project" value="UniProtKB-KW"/>
</dbReference>
<evidence type="ECO:0000256" key="2">
    <source>
        <dbReference type="ARBA" id="ARBA00005479"/>
    </source>
</evidence>
<dbReference type="AlphaFoldDB" id="A0A9P6FMZ2"/>
<dbReference type="GO" id="GO:0070652">
    <property type="term" value="C:HAUS complex"/>
    <property type="evidence" value="ECO:0007669"/>
    <property type="project" value="InterPro"/>
</dbReference>
<keyword evidence="9" id="KW-0131">Cell cycle</keyword>
<evidence type="ECO:0000256" key="4">
    <source>
        <dbReference type="ARBA" id="ARBA00022618"/>
    </source>
</evidence>
<gene>
    <name evidence="11" type="ORF">BGW38_007004</name>
</gene>
<keyword evidence="6" id="KW-0498">Mitosis</keyword>
<dbReference type="Pfam" id="PF25762">
    <property type="entry name" value="HAUS1"/>
    <property type="match status" value="1"/>
</dbReference>
<evidence type="ECO:0000256" key="5">
    <source>
        <dbReference type="ARBA" id="ARBA00022701"/>
    </source>
</evidence>
<evidence type="ECO:0000313" key="12">
    <source>
        <dbReference type="Proteomes" id="UP000780801"/>
    </source>
</evidence>
<dbReference type="GO" id="GO:0005829">
    <property type="term" value="C:cytosol"/>
    <property type="evidence" value="ECO:0007669"/>
    <property type="project" value="TreeGrafter"/>
</dbReference>
<evidence type="ECO:0000256" key="3">
    <source>
        <dbReference type="ARBA" id="ARBA00022490"/>
    </source>
</evidence>
<comment type="similarity">
    <text evidence="2">Belongs to the HAUS1 family.</text>
</comment>